<accession>A0ABS4EYW8</accession>
<name>A0ABS4EYW8_9CLOT</name>
<keyword evidence="3" id="KW-1185">Reference proteome</keyword>
<dbReference type="PANTHER" id="PTHR30595:SF6">
    <property type="entry name" value="SCHLAFEN ALBA-2 DOMAIN-CONTAINING PROTEIN"/>
    <property type="match status" value="1"/>
</dbReference>
<dbReference type="EMBL" id="JAGGJZ010000002">
    <property type="protein sequence ID" value="MBP1889190.1"/>
    <property type="molecule type" value="Genomic_DNA"/>
</dbReference>
<dbReference type="Proteomes" id="UP000783390">
    <property type="component" value="Unassembled WGS sequence"/>
</dbReference>
<sequence>MDRKKLNSLIKREEGQKLDFKLKLDLITESGKKEFAKDVCAIANSGGGRGYIVVGVRDKSKKIEGIKRKDIFTEEQVQQIISSRCDPPIPLIVDFINIDGKVIGVITICDGDQKPYQIKEHGIFYTRRGSTTDIMRRSELIAAFEENMELTVETSSVIRSSINMLDNNLLKLYFKQKGIELNDANRDFLLESSGIINYINKFNDYRCTYGGLLVFSEMNSLAIPNNMIKIADNEENNIKIIQGSLLTMVDKAEEEINKILPKGYPKNTIVEAIKNAILYREYTEVNKIIEVNITDKNITITSPGSFIDKNINFNKLSCSKRNMWIYEKLITLDKKKRFLNDGRGLLRIKGAFKGKDKVKFINSKSKNFFKVILPKNFN</sequence>
<dbReference type="InterPro" id="IPR007421">
    <property type="entry name" value="Schlafen_AlbA_2_dom"/>
</dbReference>
<evidence type="ECO:0000259" key="1">
    <source>
        <dbReference type="Pfam" id="PF04326"/>
    </source>
</evidence>
<reference evidence="2 3" key="1">
    <citation type="submission" date="2021-03" db="EMBL/GenBank/DDBJ databases">
        <title>Genomic Encyclopedia of Type Strains, Phase IV (KMG-IV): sequencing the most valuable type-strain genomes for metagenomic binning, comparative biology and taxonomic classification.</title>
        <authorList>
            <person name="Goeker M."/>
        </authorList>
    </citation>
    <scope>NUCLEOTIDE SEQUENCE [LARGE SCALE GENOMIC DNA]</scope>
    <source>
        <strain evidence="2 3">DSM 3984</strain>
    </source>
</reference>
<feature type="domain" description="Schlafen AlbA-2" evidence="1">
    <location>
        <begin position="14"/>
        <end position="135"/>
    </location>
</feature>
<comment type="caution">
    <text evidence="2">The sequence shown here is derived from an EMBL/GenBank/DDBJ whole genome shotgun (WGS) entry which is preliminary data.</text>
</comment>
<protein>
    <submittedName>
        <fullName evidence="2">HTH transcriptional regulator</fullName>
    </submittedName>
</protein>
<dbReference type="InterPro" id="IPR038475">
    <property type="entry name" value="RecG_C_sf"/>
</dbReference>
<dbReference type="Gene3D" id="3.30.565.60">
    <property type="match status" value="1"/>
</dbReference>
<organism evidence="2 3">
    <name type="scientific">Clostridium moniliforme</name>
    <dbReference type="NCBI Taxonomy" id="39489"/>
    <lineage>
        <taxon>Bacteria</taxon>
        <taxon>Bacillati</taxon>
        <taxon>Bacillota</taxon>
        <taxon>Clostridia</taxon>
        <taxon>Eubacteriales</taxon>
        <taxon>Clostridiaceae</taxon>
        <taxon>Clostridium</taxon>
    </lineage>
</organism>
<dbReference type="RefSeq" id="WP_209795909.1">
    <property type="nucleotide sequence ID" value="NZ_JAGGJZ010000002.1"/>
</dbReference>
<evidence type="ECO:0000313" key="2">
    <source>
        <dbReference type="EMBL" id="MBP1889190.1"/>
    </source>
</evidence>
<dbReference type="PANTHER" id="PTHR30595">
    <property type="entry name" value="GLPR-RELATED TRANSCRIPTIONAL REPRESSOR"/>
    <property type="match status" value="1"/>
</dbReference>
<dbReference type="Pfam" id="PF04326">
    <property type="entry name" value="SLFN_AlbA_2"/>
    <property type="match status" value="1"/>
</dbReference>
<gene>
    <name evidence="2" type="ORF">J2Z53_000771</name>
</gene>
<proteinExistence type="predicted"/>
<dbReference type="Gene3D" id="3.30.950.30">
    <property type="entry name" value="Schlafen, AAA domain"/>
    <property type="match status" value="1"/>
</dbReference>
<evidence type="ECO:0000313" key="3">
    <source>
        <dbReference type="Proteomes" id="UP000783390"/>
    </source>
</evidence>
<dbReference type="InterPro" id="IPR038461">
    <property type="entry name" value="Schlafen_AlbA_2_dom_sf"/>
</dbReference>